<name>A0A6A6IE53_9PLEO</name>
<accession>A0A6A6IE53</accession>
<dbReference type="RefSeq" id="XP_033683491.1">
    <property type="nucleotide sequence ID" value="XM_033829235.1"/>
</dbReference>
<dbReference type="Proteomes" id="UP000800094">
    <property type="component" value="Unassembled WGS sequence"/>
</dbReference>
<evidence type="ECO:0000313" key="3">
    <source>
        <dbReference type="Proteomes" id="UP000800094"/>
    </source>
</evidence>
<evidence type="ECO:0000256" key="1">
    <source>
        <dbReference type="SAM" id="MobiDB-lite"/>
    </source>
</evidence>
<reference evidence="2" key="1">
    <citation type="journal article" date="2020" name="Stud. Mycol.">
        <title>101 Dothideomycetes genomes: a test case for predicting lifestyles and emergence of pathogens.</title>
        <authorList>
            <person name="Haridas S."/>
            <person name="Albert R."/>
            <person name="Binder M."/>
            <person name="Bloem J."/>
            <person name="Labutti K."/>
            <person name="Salamov A."/>
            <person name="Andreopoulos B."/>
            <person name="Baker S."/>
            <person name="Barry K."/>
            <person name="Bills G."/>
            <person name="Bluhm B."/>
            <person name="Cannon C."/>
            <person name="Castanera R."/>
            <person name="Culley D."/>
            <person name="Daum C."/>
            <person name="Ezra D."/>
            <person name="Gonzalez J."/>
            <person name="Henrissat B."/>
            <person name="Kuo A."/>
            <person name="Liang C."/>
            <person name="Lipzen A."/>
            <person name="Lutzoni F."/>
            <person name="Magnuson J."/>
            <person name="Mondo S."/>
            <person name="Nolan M."/>
            <person name="Ohm R."/>
            <person name="Pangilinan J."/>
            <person name="Park H.-J."/>
            <person name="Ramirez L."/>
            <person name="Alfaro M."/>
            <person name="Sun H."/>
            <person name="Tritt A."/>
            <person name="Yoshinaga Y."/>
            <person name="Zwiers L.-H."/>
            <person name="Turgeon B."/>
            <person name="Goodwin S."/>
            <person name="Spatafora J."/>
            <person name="Crous P."/>
            <person name="Grigoriev I."/>
        </authorList>
    </citation>
    <scope>NUCLEOTIDE SEQUENCE</scope>
    <source>
        <strain evidence="2">CBS 122368</strain>
    </source>
</reference>
<protein>
    <submittedName>
        <fullName evidence="2">Uncharacterized protein</fullName>
    </submittedName>
</protein>
<feature type="compositionally biased region" description="Polar residues" evidence="1">
    <location>
        <begin position="50"/>
        <end position="74"/>
    </location>
</feature>
<keyword evidence="3" id="KW-1185">Reference proteome</keyword>
<organism evidence="2 3">
    <name type="scientific">Trematosphaeria pertusa</name>
    <dbReference type="NCBI Taxonomy" id="390896"/>
    <lineage>
        <taxon>Eukaryota</taxon>
        <taxon>Fungi</taxon>
        <taxon>Dikarya</taxon>
        <taxon>Ascomycota</taxon>
        <taxon>Pezizomycotina</taxon>
        <taxon>Dothideomycetes</taxon>
        <taxon>Pleosporomycetidae</taxon>
        <taxon>Pleosporales</taxon>
        <taxon>Massarineae</taxon>
        <taxon>Trematosphaeriaceae</taxon>
        <taxon>Trematosphaeria</taxon>
    </lineage>
</organism>
<gene>
    <name evidence="2" type="ORF">BU26DRAFT_520166</name>
</gene>
<evidence type="ECO:0000313" key="2">
    <source>
        <dbReference type="EMBL" id="KAF2248487.1"/>
    </source>
</evidence>
<dbReference type="GeneID" id="54582565"/>
<dbReference type="AlphaFoldDB" id="A0A6A6IE53"/>
<proteinExistence type="predicted"/>
<feature type="region of interest" description="Disordered" evidence="1">
    <location>
        <begin position="50"/>
        <end position="79"/>
    </location>
</feature>
<sequence length="338" mass="37479">MFIRGKSSVSVPVPPGQGQQFAASFTLLATGRRAPSLKKAFHTIHASASTPLTNSESNNIRSANMATPDSNTASAADDTSPLTVFKRSVDTALSKIPSDFNDSDPDNAEIMTIVDLLNLTKRDDPQIKLTMEGLGKGTGPAFDFVEITKLRALVEVLHAKLSDPDAWSAAAAAAVTHRLHHALANVCVFVEWSHAHPGDTRPHFTAANEVFLKDLLTICLGFFCRPVSLSSSTWDSTVPLFIARLYLVDCPNFFPHEYLHSLLWKMAEAPTLFTEHNYELFKEVVLMVGKRMKSHDDCKRAFNEIVLTRFFERVQSQKGRSSWGLWDGILEIFEECLI</sequence>
<dbReference type="EMBL" id="ML987196">
    <property type="protein sequence ID" value="KAF2248487.1"/>
    <property type="molecule type" value="Genomic_DNA"/>
</dbReference>